<dbReference type="AlphaFoldDB" id="A0A9D5C7P0"/>
<organism evidence="1 2">
    <name type="scientific">Dioscorea zingiberensis</name>
    <dbReference type="NCBI Taxonomy" id="325984"/>
    <lineage>
        <taxon>Eukaryota</taxon>
        <taxon>Viridiplantae</taxon>
        <taxon>Streptophyta</taxon>
        <taxon>Embryophyta</taxon>
        <taxon>Tracheophyta</taxon>
        <taxon>Spermatophyta</taxon>
        <taxon>Magnoliopsida</taxon>
        <taxon>Liliopsida</taxon>
        <taxon>Dioscoreales</taxon>
        <taxon>Dioscoreaceae</taxon>
        <taxon>Dioscorea</taxon>
    </lineage>
</organism>
<dbReference type="EMBL" id="JAGGNH010000007">
    <property type="protein sequence ID" value="KAJ0967910.1"/>
    <property type="molecule type" value="Genomic_DNA"/>
</dbReference>
<proteinExistence type="predicted"/>
<evidence type="ECO:0000313" key="1">
    <source>
        <dbReference type="EMBL" id="KAJ0967910.1"/>
    </source>
</evidence>
<evidence type="ECO:0000313" key="2">
    <source>
        <dbReference type="Proteomes" id="UP001085076"/>
    </source>
</evidence>
<protein>
    <submittedName>
        <fullName evidence="1">Uncharacterized protein</fullName>
    </submittedName>
</protein>
<reference evidence="1" key="2">
    <citation type="journal article" date="2022" name="Hortic Res">
        <title>The genome of Dioscorea zingiberensis sheds light on the biosynthesis, origin and evolution of the medicinally important diosgenin saponins.</title>
        <authorList>
            <person name="Li Y."/>
            <person name="Tan C."/>
            <person name="Li Z."/>
            <person name="Guo J."/>
            <person name="Li S."/>
            <person name="Chen X."/>
            <person name="Wang C."/>
            <person name="Dai X."/>
            <person name="Yang H."/>
            <person name="Song W."/>
            <person name="Hou L."/>
            <person name="Xu J."/>
            <person name="Tong Z."/>
            <person name="Xu A."/>
            <person name="Yuan X."/>
            <person name="Wang W."/>
            <person name="Yang Q."/>
            <person name="Chen L."/>
            <person name="Sun Z."/>
            <person name="Wang K."/>
            <person name="Pan B."/>
            <person name="Chen J."/>
            <person name="Bao Y."/>
            <person name="Liu F."/>
            <person name="Qi X."/>
            <person name="Gang D.R."/>
            <person name="Wen J."/>
            <person name="Li J."/>
        </authorList>
    </citation>
    <scope>NUCLEOTIDE SEQUENCE</scope>
    <source>
        <strain evidence="1">Dzin_1.0</strain>
    </source>
</reference>
<comment type="caution">
    <text evidence="1">The sequence shown here is derived from an EMBL/GenBank/DDBJ whole genome shotgun (WGS) entry which is preliminary data.</text>
</comment>
<dbReference type="Proteomes" id="UP001085076">
    <property type="component" value="Miscellaneous, Linkage group lg07"/>
</dbReference>
<keyword evidence="2" id="KW-1185">Reference proteome</keyword>
<reference evidence="1" key="1">
    <citation type="submission" date="2021-03" db="EMBL/GenBank/DDBJ databases">
        <authorList>
            <person name="Li Z."/>
            <person name="Yang C."/>
        </authorList>
    </citation>
    <scope>NUCLEOTIDE SEQUENCE</scope>
    <source>
        <strain evidence="1">Dzin_1.0</strain>
        <tissue evidence="1">Leaf</tissue>
    </source>
</reference>
<accession>A0A9D5C7P0</accession>
<gene>
    <name evidence="1" type="ORF">J5N97_024827</name>
</gene>
<name>A0A9D5C7P0_9LILI</name>
<sequence length="117" mass="12873">MNGDQTTAFPPYPPTFLSYALLCDQTDDRRPSLSGNDVVDFLRRSAPSPLSSEHLGVTPAEPSLCLAIASSMTLYNLAWRTGMNAIFLDLAVPSSRDLEDIEIHKPQIRALAANLRR</sequence>